<name>A0ABX5W2I9_9BRAD</name>
<reference evidence="2 3" key="2">
    <citation type="journal article" date="2020" name="Int. J. Syst. Evol. Microbiol.">
        <title>Description and complete genome sequences of Bradyrhizobium symbiodeficiens sp. nov., a non-symbiotic bacterium associated with legumes native to Canada.</title>
        <authorList>
            <person name="Bromfield E.S.P."/>
            <person name="Cloutier S."/>
            <person name="Nguyen H.D.T."/>
        </authorList>
    </citation>
    <scope>NUCLEOTIDE SEQUENCE [LARGE SCALE GENOMIC DNA]</scope>
    <source>
        <strain evidence="2 3">65S1MB</strain>
    </source>
</reference>
<feature type="chain" id="PRO_5045108017" evidence="1">
    <location>
        <begin position="24"/>
        <end position="331"/>
    </location>
</feature>
<protein>
    <submittedName>
        <fullName evidence="2">Transporter</fullName>
    </submittedName>
</protein>
<sequence length="331" mass="35079">MKVDRAIIVLTATASAVASPSLAYEFGSPGWAQKPGITIGASAGDPPPGIYSFNQAMTYQTNLTGPGNTLLNPAGTKTGVQVAAEANGLLFVPGWTFLGATYTAVVVQPFLMASVGNPANVQMAGVHNTYVVPVELSWKLGDSGFFIKTGLGIYAPTGTITGVNGLGNIGNPWWTFQPEFVVSYLKDGWNLTANFYTEFNTRNTITQYKSGDVFHADFTGTKTVGKWTVGPVAYYVGQVSDDRSSAFYANAINVNRYNIWAAGVLVGYDFGPIALNVWALNEVFANASGGTPVAGVDSAAITKGFSVFANLSFRLWAPDQPTAPKAPLYHK</sequence>
<evidence type="ECO:0000313" key="3">
    <source>
        <dbReference type="Proteomes" id="UP000319298"/>
    </source>
</evidence>
<reference evidence="3" key="1">
    <citation type="submission" date="2019-06" db="EMBL/GenBank/DDBJ databases">
        <title>Whole-Genome Sequence of Bradyrhizobium sp. 3 Strain 65S1MB.</title>
        <authorList>
            <person name="Bromfield E.S.P."/>
            <person name="Cloutier S."/>
            <person name="Nguyen H.D.T."/>
        </authorList>
    </citation>
    <scope>NUCLEOTIDE SEQUENCE [LARGE SCALE GENOMIC DNA]</scope>
    <source>
        <strain evidence="3">65S1MB</strain>
    </source>
</reference>
<gene>
    <name evidence="2" type="ORF">FJN17_07880</name>
</gene>
<dbReference type="Pfam" id="PF13557">
    <property type="entry name" value="Phenol_MetA_deg"/>
    <property type="match status" value="1"/>
</dbReference>
<keyword evidence="1" id="KW-0732">Signal</keyword>
<evidence type="ECO:0000256" key="1">
    <source>
        <dbReference type="SAM" id="SignalP"/>
    </source>
</evidence>
<dbReference type="RefSeq" id="WP_140478926.1">
    <property type="nucleotide sequence ID" value="NZ_CP041090.2"/>
</dbReference>
<dbReference type="Proteomes" id="UP000319298">
    <property type="component" value="Chromosome"/>
</dbReference>
<feature type="signal peptide" evidence="1">
    <location>
        <begin position="1"/>
        <end position="23"/>
    </location>
</feature>
<dbReference type="EMBL" id="CP041090">
    <property type="protein sequence ID" value="QDF37491.1"/>
    <property type="molecule type" value="Genomic_DNA"/>
</dbReference>
<evidence type="ECO:0000313" key="2">
    <source>
        <dbReference type="EMBL" id="QDF37491.1"/>
    </source>
</evidence>
<dbReference type="InterPro" id="IPR025737">
    <property type="entry name" value="FApF"/>
</dbReference>
<organism evidence="2 3">
    <name type="scientific">Bradyrhizobium symbiodeficiens</name>
    <dbReference type="NCBI Taxonomy" id="1404367"/>
    <lineage>
        <taxon>Bacteria</taxon>
        <taxon>Pseudomonadati</taxon>
        <taxon>Pseudomonadota</taxon>
        <taxon>Alphaproteobacteria</taxon>
        <taxon>Hyphomicrobiales</taxon>
        <taxon>Nitrobacteraceae</taxon>
        <taxon>Bradyrhizobium</taxon>
    </lineage>
</organism>
<proteinExistence type="predicted"/>
<accession>A0ABX5W2I9</accession>
<keyword evidence="3" id="KW-1185">Reference proteome</keyword>